<name>A0A9E6ZL97_9FLAO</name>
<evidence type="ECO:0000259" key="1">
    <source>
        <dbReference type="Pfam" id="PF13470"/>
    </source>
</evidence>
<organism evidence="2 3">
    <name type="scientific">Abyssalbus ytuae</name>
    <dbReference type="NCBI Taxonomy" id="2926907"/>
    <lineage>
        <taxon>Bacteria</taxon>
        <taxon>Pseudomonadati</taxon>
        <taxon>Bacteroidota</taxon>
        <taxon>Flavobacteriia</taxon>
        <taxon>Flavobacteriales</taxon>
        <taxon>Flavobacteriaceae</taxon>
        <taxon>Abyssalbus</taxon>
    </lineage>
</organism>
<dbReference type="Proteomes" id="UP000831290">
    <property type="component" value="Chromosome"/>
</dbReference>
<dbReference type="EMBL" id="CP094358">
    <property type="protein sequence ID" value="UOB16215.1"/>
    <property type="molecule type" value="Genomic_DNA"/>
</dbReference>
<accession>A0A9E6ZL97</accession>
<proteinExistence type="predicted"/>
<evidence type="ECO:0000313" key="2">
    <source>
        <dbReference type="EMBL" id="UOB16215.1"/>
    </source>
</evidence>
<evidence type="ECO:0000313" key="3">
    <source>
        <dbReference type="Proteomes" id="UP000831290"/>
    </source>
</evidence>
<keyword evidence="3" id="KW-1185">Reference proteome</keyword>
<dbReference type="Gene3D" id="3.40.50.1010">
    <property type="entry name" value="5'-nuclease"/>
    <property type="match status" value="1"/>
</dbReference>
<dbReference type="InterPro" id="IPR029060">
    <property type="entry name" value="PIN-like_dom_sf"/>
</dbReference>
<feature type="domain" description="PIN" evidence="1">
    <location>
        <begin position="3"/>
        <end position="118"/>
    </location>
</feature>
<gene>
    <name evidence="2" type="ORF">MQE35_10750</name>
</gene>
<protein>
    <submittedName>
        <fullName evidence="2">PIN domain-containing protein</fullName>
    </submittedName>
</protein>
<reference evidence="2" key="1">
    <citation type="submission" date="2022-03" db="EMBL/GenBank/DDBJ databases">
        <title>Description of Abyssus ytuae gen. nov., sp. nov., a novel member of the family Flavobacteriaceae isolated from the sediment of Mariana Trench.</title>
        <authorList>
            <person name="Zhang J."/>
            <person name="Xu X."/>
        </authorList>
    </citation>
    <scope>NUCLEOTIDE SEQUENCE</scope>
    <source>
        <strain evidence="2">MT3330</strain>
    </source>
</reference>
<dbReference type="Pfam" id="PF13470">
    <property type="entry name" value="PIN_3"/>
    <property type="match status" value="1"/>
</dbReference>
<dbReference type="KEGG" id="fbm:MQE35_10750"/>
<sequence length="142" mass="16266">MNKVLIDTNIVIDLLAKRKEFYPAAAELFSLSDKKELEVAISSLTFAYTNYVLSKLKSPKEARGILRKFKVLVDILRLDDKIIELALSDNEFLDFEDGLQYYSALENQVDVILTRNKKDFKNSKIPVLTAKEYLSKERNVSG</sequence>
<dbReference type="InterPro" id="IPR002716">
    <property type="entry name" value="PIN_dom"/>
</dbReference>
<dbReference type="SUPFAM" id="SSF88723">
    <property type="entry name" value="PIN domain-like"/>
    <property type="match status" value="1"/>
</dbReference>
<dbReference type="RefSeq" id="WP_255841381.1">
    <property type="nucleotide sequence ID" value="NZ_CP094358.1"/>
</dbReference>
<dbReference type="AlphaFoldDB" id="A0A9E6ZL97"/>